<dbReference type="RefSeq" id="WP_144258477.1">
    <property type="nucleotide sequence ID" value="NZ_CP041636.1"/>
</dbReference>
<evidence type="ECO:0000313" key="9">
    <source>
        <dbReference type="EMBL" id="QDO99481.1"/>
    </source>
</evidence>
<organism evidence="9 10">
    <name type="scientific">Ferrovibrio terrae</name>
    <dbReference type="NCBI Taxonomy" id="2594003"/>
    <lineage>
        <taxon>Bacteria</taxon>
        <taxon>Pseudomonadati</taxon>
        <taxon>Pseudomonadota</taxon>
        <taxon>Alphaproteobacteria</taxon>
        <taxon>Rhodospirillales</taxon>
        <taxon>Rhodospirillaceae</taxon>
        <taxon>Ferrovibrio</taxon>
    </lineage>
</organism>
<feature type="transmembrane region" description="Helical" evidence="7">
    <location>
        <begin position="98"/>
        <end position="122"/>
    </location>
</feature>
<dbReference type="KEGG" id="fer:FNB15_20390"/>
<dbReference type="PANTHER" id="PTHR43386">
    <property type="entry name" value="OLIGOPEPTIDE TRANSPORT SYSTEM PERMEASE PROTEIN APPC"/>
    <property type="match status" value="1"/>
</dbReference>
<dbReference type="GO" id="GO:0005886">
    <property type="term" value="C:plasma membrane"/>
    <property type="evidence" value="ECO:0007669"/>
    <property type="project" value="UniProtKB-SubCell"/>
</dbReference>
<dbReference type="InterPro" id="IPR000515">
    <property type="entry name" value="MetI-like"/>
</dbReference>
<dbReference type="Proteomes" id="UP000317496">
    <property type="component" value="Chromosome"/>
</dbReference>
<accession>A0A516H6Y0</accession>
<keyword evidence="4 7" id="KW-0812">Transmembrane</keyword>
<dbReference type="Gene3D" id="1.10.3720.10">
    <property type="entry name" value="MetI-like"/>
    <property type="match status" value="1"/>
</dbReference>
<evidence type="ECO:0000256" key="7">
    <source>
        <dbReference type="RuleBase" id="RU363032"/>
    </source>
</evidence>
<evidence type="ECO:0000256" key="3">
    <source>
        <dbReference type="ARBA" id="ARBA00022475"/>
    </source>
</evidence>
<dbReference type="InterPro" id="IPR035906">
    <property type="entry name" value="MetI-like_sf"/>
</dbReference>
<dbReference type="Pfam" id="PF00528">
    <property type="entry name" value="BPD_transp_1"/>
    <property type="match status" value="1"/>
</dbReference>
<dbReference type="PROSITE" id="PS50928">
    <property type="entry name" value="ABC_TM1"/>
    <property type="match status" value="1"/>
</dbReference>
<sequence length="298" mass="32031">MALSDQTVELSPGWLALALRRGAAFAGFLRRHPTILFGLVVVLVAISVALLAPYLLPNPKAINPIYRLRPPGEEFWFGTDHLGRSILSRSLNGTRVSLAVGILVATVVTFAGVTIGLISGFLRKLDSIVMRVMDGIMAIPGVLLAIALMSLFGSSLQNVVIAISIPEIPRMARLVRSAVLSIREQPYIDAAITNGTKLPRLLERHVLPNTMAPVLVQATYVFASAMILEAVLSFLGAGTPPEVASWGNMMAEGRQYLQRAPWMAAFPGILLAVLVLTVNVVGDALRDAIDPRLAGRQK</sequence>
<keyword evidence="6 7" id="KW-0472">Membrane</keyword>
<comment type="similarity">
    <text evidence="7">Belongs to the binding-protein-dependent transport system permease family.</text>
</comment>
<dbReference type="Pfam" id="PF12911">
    <property type="entry name" value="OppC_N"/>
    <property type="match status" value="1"/>
</dbReference>
<evidence type="ECO:0000256" key="2">
    <source>
        <dbReference type="ARBA" id="ARBA00022448"/>
    </source>
</evidence>
<keyword evidence="2 7" id="KW-0813">Transport</keyword>
<evidence type="ECO:0000256" key="6">
    <source>
        <dbReference type="ARBA" id="ARBA00023136"/>
    </source>
</evidence>
<dbReference type="EMBL" id="CP041636">
    <property type="protein sequence ID" value="QDO99481.1"/>
    <property type="molecule type" value="Genomic_DNA"/>
</dbReference>
<dbReference type="AlphaFoldDB" id="A0A516H6Y0"/>
<keyword evidence="3" id="KW-1003">Cell membrane</keyword>
<protein>
    <submittedName>
        <fullName evidence="9">ABC transporter permease</fullName>
    </submittedName>
</protein>
<comment type="subcellular location">
    <subcellularLocation>
        <location evidence="1 7">Cell membrane</location>
        <topology evidence="1 7">Multi-pass membrane protein</topology>
    </subcellularLocation>
</comment>
<evidence type="ECO:0000313" key="10">
    <source>
        <dbReference type="Proteomes" id="UP000317496"/>
    </source>
</evidence>
<dbReference type="CDD" id="cd06261">
    <property type="entry name" value="TM_PBP2"/>
    <property type="match status" value="1"/>
</dbReference>
<name>A0A516H6Y0_9PROT</name>
<feature type="transmembrane region" description="Helical" evidence="7">
    <location>
        <begin position="36"/>
        <end position="56"/>
    </location>
</feature>
<dbReference type="GO" id="GO:0055085">
    <property type="term" value="P:transmembrane transport"/>
    <property type="evidence" value="ECO:0007669"/>
    <property type="project" value="InterPro"/>
</dbReference>
<keyword evidence="5 7" id="KW-1133">Transmembrane helix</keyword>
<dbReference type="PANTHER" id="PTHR43386:SF6">
    <property type="entry name" value="ABC TRANSPORTER PERMEASE PROTEIN"/>
    <property type="match status" value="1"/>
</dbReference>
<feature type="transmembrane region" description="Helical" evidence="7">
    <location>
        <begin position="260"/>
        <end position="282"/>
    </location>
</feature>
<feature type="transmembrane region" description="Helical" evidence="7">
    <location>
        <begin position="142"/>
        <end position="165"/>
    </location>
</feature>
<proteinExistence type="inferred from homology"/>
<evidence type="ECO:0000256" key="5">
    <source>
        <dbReference type="ARBA" id="ARBA00022989"/>
    </source>
</evidence>
<dbReference type="OrthoDB" id="9774870at2"/>
<dbReference type="InterPro" id="IPR025966">
    <property type="entry name" value="OppC_N"/>
</dbReference>
<gene>
    <name evidence="9" type="ORF">FNB15_20390</name>
</gene>
<keyword evidence="10" id="KW-1185">Reference proteome</keyword>
<evidence type="ECO:0000256" key="4">
    <source>
        <dbReference type="ARBA" id="ARBA00022692"/>
    </source>
</evidence>
<feature type="transmembrane region" description="Helical" evidence="7">
    <location>
        <begin position="218"/>
        <end position="239"/>
    </location>
</feature>
<evidence type="ECO:0000256" key="1">
    <source>
        <dbReference type="ARBA" id="ARBA00004651"/>
    </source>
</evidence>
<evidence type="ECO:0000259" key="8">
    <source>
        <dbReference type="PROSITE" id="PS50928"/>
    </source>
</evidence>
<feature type="domain" description="ABC transmembrane type-1" evidence="8">
    <location>
        <begin position="98"/>
        <end position="282"/>
    </location>
</feature>
<dbReference type="SUPFAM" id="SSF161098">
    <property type="entry name" value="MetI-like"/>
    <property type="match status" value="1"/>
</dbReference>
<reference evidence="9 10" key="1">
    <citation type="submission" date="2019-07" db="EMBL/GenBank/DDBJ databases">
        <title>Genome sequencing for Ferrovibrio sp. K5.</title>
        <authorList>
            <person name="Park S.-J."/>
        </authorList>
    </citation>
    <scope>NUCLEOTIDE SEQUENCE [LARGE SCALE GENOMIC DNA]</scope>
    <source>
        <strain evidence="9 10">K5</strain>
    </source>
</reference>
<dbReference type="InterPro" id="IPR050366">
    <property type="entry name" value="BP-dependent_transpt_permease"/>
</dbReference>